<evidence type="ECO:0000256" key="1">
    <source>
        <dbReference type="ARBA" id="ARBA00022729"/>
    </source>
</evidence>
<protein>
    <recommendedName>
        <fullName evidence="5">Allergen Asp f 7</fullName>
    </recommendedName>
</protein>
<keyword evidence="1 2" id="KW-0732">Signal</keyword>
<accession>A0A9W9P9R9</accession>
<keyword evidence="4" id="KW-1185">Reference proteome</keyword>
<dbReference type="InterPro" id="IPR051477">
    <property type="entry name" value="Expansin_CellWall"/>
</dbReference>
<reference evidence="3" key="1">
    <citation type="submission" date="2022-11" db="EMBL/GenBank/DDBJ databases">
        <authorList>
            <person name="Petersen C."/>
        </authorList>
    </citation>
    <scope>NUCLEOTIDE SEQUENCE</scope>
    <source>
        <strain evidence="3">IBT 23319</strain>
    </source>
</reference>
<proteinExistence type="predicted"/>
<dbReference type="OrthoDB" id="623670at2759"/>
<dbReference type="RefSeq" id="XP_056503365.1">
    <property type="nucleotide sequence ID" value="XM_056640871.1"/>
</dbReference>
<dbReference type="PANTHER" id="PTHR31836:SF28">
    <property type="entry name" value="SRCR DOMAIN-CONTAINING PROTEIN-RELATED"/>
    <property type="match status" value="1"/>
</dbReference>
<gene>
    <name evidence="3" type="ORF">N7469_001951</name>
</gene>
<dbReference type="PANTHER" id="PTHR31836">
    <property type="match status" value="1"/>
</dbReference>
<evidence type="ECO:0000313" key="3">
    <source>
        <dbReference type="EMBL" id="KAJ5240360.1"/>
    </source>
</evidence>
<reference evidence="3" key="2">
    <citation type="journal article" date="2023" name="IMA Fungus">
        <title>Comparative genomic study of the Penicillium genus elucidates a diverse pangenome and 15 lateral gene transfer events.</title>
        <authorList>
            <person name="Petersen C."/>
            <person name="Sorensen T."/>
            <person name="Nielsen M.R."/>
            <person name="Sondergaard T.E."/>
            <person name="Sorensen J.L."/>
            <person name="Fitzpatrick D.A."/>
            <person name="Frisvad J.C."/>
            <person name="Nielsen K.L."/>
        </authorList>
    </citation>
    <scope>NUCLEOTIDE SEQUENCE</scope>
    <source>
        <strain evidence="3">IBT 23319</strain>
    </source>
</reference>
<evidence type="ECO:0008006" key="5">
    <source>
        <dbReference type="Google" id="ProtNLM"/>
    </source>
</evidence>
<dbReference type="CDD" id="cd22191">
    <property type="entry name" value="DPBB_RlpA_EXP_N-like"/>
    <property type="match status" value="1"/>
</dbReference>
<organism evidence="3 4">
    <name type="scientific">Penicillium citrinum</name>
    <dbReference type="NCBI Taxonomy" id="5077"/>
    <lineage>
        <taxon>Eukaryota</taxon>
        <taxon>Fungi</taxon>
        <taxon>Dikarya</taxon>
        <taxon>Ascomycota</taxon>
        <taxon>Pezizomycotina</taxon>
        <taxon>Eurotiomycetes</taxon>
        <taxon>Eurotiomycetidae</taxon>
        <taxon>Eurotiales</taxon>
        <taxon>Aspergillaceae</taxon>
        <taxon>Penicillium</taxon>
    </lineage>
</organism>
<feature type="signal peptide" evidence="2">
    <location>
        <begin position="1"/>
        <end position="17"/>
    </location>
</feature>
<dbReference type="Proteomes" id="UP001147733">
    <property type="component" value="Unassembled WGS sequence"/>
</dbReference>
<dbReference type="AlphaFoldDB" id="A0A9W9P9R9"/>
<sequence length="197" mass="21182">MLSKAKIWAVFIGAAYAAPFCSDMLSTKTETAWIAAEVHTTLTLTRLPVSTSSTISRVPTRTHSEVLSPYVSVLDSTACPQTPSPTPLENDARLNKESQGDLTFFVTTTDPSSPSACGTTNNGETELVLALPQSIMDPSDCGKDVTIEYKGISKVGRVVDKCNGCDEQSIDLSIALFRQFSDLKSGRLFGATWSIVH</sequence>
<dbReference type="SUPFAM" id="SSF50685">
    <property type="entry name" value="Barwin-like endoglucanases"/>
    <property type="match status" value="1"/>
</dbReference>
<dbReference type="Gene3D" id="2.40.40.10">
    <property type="entry name" value="RlpA-like domain"/>
    <property type="match status" value="1"/>
</dbReference>
<evidence type="ECO:0000256" key="2">
    <source>
        <dbReference type="SAM" id="SignalP"/>
    </source>
</evidence>
<comment type="caution">
    <text evidence="3">The sequence shown here is derived from an EMBL/GenBank/DDBJ whole genome shotgun (WGS) entry which is preliminary data.</text>
</comment>
<evidence type="ECO:0000313" key="4">
    <source>
        <dbReference type="Proteomes" id="UP001147733"/>
    </source>
</evidence>
<dbReference type="InterPro" id="IPR036908">
    <property type="entry name" value="RlpA-like_sf"/>
</dbReference>
<name>A0A9W9P9R9_PENCI</name>
<dbReference type="GeneID" id="81380038"/>
<dbReference type="EMBL" id="JAPQKT010000002">
    <property type="protein sequence ID" value="KAJ5240360.1"/>
    <property type="molecule type" value="Genomic_DNA"/>
</dbReference>
<feature type="chain" id="PRO_5040928110" description="Allergen Asp f 7" evidence="2">
    <location>
        <begin position="18"/>
        <end position="197"/>
    </location>
</feature>